<accession>D8M637</accession>
<dbReference type="AlphaFoldDB" id="D8M637"/>
<dbReference type="RefSeq" id="XP_012897794.1">
    <property type="nucleotide sequence ID" value="XM_013042340.1"/>
</dbReference>
<name>D8M637_BLAHO</name>
<dbReference type="InterPro" id="IPR032675">
    <property type="entry name" value="LRR_dom_sf"/>
</dbReference>
<organism evidence="1">
    <name type="scientific">Blastocystis hominis</name>
    <dbReference type="NCBI Taxonomy" id="12968"/>
    <lineage>
        <taxon>Eukaryota</taxon>
        <taxon>Sar</taxon>
        <taxon>Stramenopiles</taxon>
        <taxon>Bigyra</taxon>
        <taxon>Opalozoa</taxon>
        <taxon>Opalinata</taxon>
        <taxon>Blastocystidae</taxon>
        <taxon>Blastocystis</taxon>
    </lineage>
</organism>
<dbReference type="Proteomes" id="UP000008312">
    <property type="component" value="Unassembled WGS sequence"/>
</dbReference>
<keyword evidence="2" id="KW-1185">Reference proteome</keyword>
<dbReference type="SUPFAM" id="SSF52058">
    <property type="entry name" value="L domain-like"/>
    <property type="match status" value="1"/>
</dbReference>
<reference evidence="1" key="1">
    <citation type="submission" date="2010-02" db="EMBL/GenBank/DDBJ databases">
        <title>Sequencing and annotation of the Blastocystis hominis genome.</title>
        <authorList>
            <person name="Wincker P."/>
        </authorList>
    </citation>
    <scope>NUCLEOTIDE SEQUENCE</scope>
    <source>
        <strain evidence="1">Singapore isolate B</strain>
    </source>
</reference>
<dbReference type="InParanoid" id="D8M637"/>
<proteinExistence type="predicted"/>
<gene>
    <name evidence="1" type="ORF">GSBLH_T00003573001</name>
</gene>
<dbReference type="OrthoDB" id="1574204at2759"/>
<evidence type="ECO:0000313" key="1">
    <source>
        <dbReference type="EMBL" id="CBK23746.2"/>
    </source>
</evidence>
<protein>
    <submittedName>
        <fullName evidence="1">Uncharacterized protein</fullName>
    </submittedName>
</protein>
<dbReference type="Gene3D" id="3.80.10.10">
    <property type="entry name" value="Ribonuclease Inhibitor"/>
    <property type="match status" value="1"/>
</dbReference>
<dbReference type="GeneID" id="24920664"/>
<evidence type="ECO:0000313" key="2">
    <source>
        <dbReference type="Proteomes" id="UP000008312"/>
    </source>
</evidence>
<sequence>MELNRLSLQVTELVISSNCCNDLDALDLSKFEWLRTIEIGDGCFESVKTFKMDGLNRLKSLKVGKSSFTQVKQEEWDLSWDQAYRQANNSSKSFHLLNCESLKSIEIGEYSFSDFGGEFELKSLPALQILVIGVPGKLSSNFWWSSFVVQDLSNLKNIKLGNCSFCLSSTTVMENLPSLQSIELGWCALEGKDNDVVCSLRLRNLPDLLSINSMEYSFYNPRTVKLENIPNLQNVKLPQAFKKVQTKSIFSNLLLEDSFYHRCFFQARESC</sequence>
<dbReference type="EMBL" id="FN668661">
    <property type="protein sequence ID" value="CBK23746.2"/>
    <property type="molecule type" value="Genomic_DNA"/>
</dbReference>